<dbReference type="OrthoDB" id="411592at2759"/>
<proteinExistence type="predicted"/>
<evidence type="ECO:0000313" key="2">
    <source>
        <dbReference type="Proteomes" id="UP000006753"/>
    </source>
</evidence>
<protein>
    <submittedName>
        <fullName evidence="1">Polyprotein</fullName>
    </submittedName>
</protein>
<name>K1WJH7_MARBU</name>
<dbReference type="HOGENOM" id="CLU_002055_1_1_1"/>
<evidence type="ECO:0000313" key="1">
    <source>
        <dbReference type="EMBL" id="EKD17820.1"/>
    </source>
</evidence>
<sequence>MRAKEKRELVKSKLKSKEIETLTHAEPMIFNRCKLSLDKDGFGLLIKQKRQGKRLAVIKHDSATRAKEYLEQRARRAYLATICYSEASCALSIAAQHQEPRDKDYKALNKIGFVAILSNKAHLRIPNFLVVVCTDSYSLYECIVKLGTTKEKRLMIDIMAIRESYEKRELSKANTSLQELVLTNTLKVQVDG</sequence>
<dbReference type="InParanoid" id="K1WJH7"/>
<reference evidence="1 2" key="1">
    <citation type="journal article" date="2012" name="BMC Genomics">
        <title>Sequencing the genome of Marssonina brunnea reveals fungus-poplar co-evolution.</title>
        <authorList>
            <person name="Zhu S."/>
            <person name="Cao Y.-Z."/>
            <person name="Jiang C."/>
            <person name="Tan B.-Y."/>
            <person name="Wang Z."/>
            <person name="Feng S."/>
            <person name="Zhang L."/>
            <person name="Su X.-H."/>
            <person name="Brejova B."/>
            <person name="Vinar T."/>
            <person name="Xu M."/>
            <person name="Wang M.-X."/>
            <person name="Zhang S.-G."/>
            <person name="Huang M.-R."/>
            <person name="Wu R."/>
            <person name="Zhou Y."/>
        </authorList>
    </citation>
    <scope>NUCLEOTIDE SEQUENCE [LARGE SCALE GENOMIC DNA]</scope>
    <source>
        <strain evidence="1 2">MB_m1</strain>
    </source>
</reference>
<dbReference type="Proteomes" id="UP000006753">
    <property type="component" value="Unassembled WGS sequence"/>
</dbReference>
<accession>K1WJH7</accession>
<dbReference type="eggNOG" id="KOG0017">
    <property type="taxonomic scope" value="Eukaryota"/>
</dbReference>
<organism evidence="1 2">
    <name type="scientific">Marssonina brunnea f. sp. multigermtubi (strain MB_m1)</name>
    <name type="common">Marssonina leaf spot fungus</name>
    <dbReference type="NCBI Taxonomy" id="1072389"/>
    <lineage>
        <taxon>Eukaryota</taxon>
        <taxon>Fungi</taxon>
        <taxon>Dikarya</taxon>
        <taxon>Ascomycota</taxon>
        <taxon>Pezizomycotina</taxon>
        <taxon>Leotiomycetes</taxon>
        <taxon>Helotiales</taxon>
        <taxon>Drepanopezizaceae</taxon>
        <taxon>Drepanopeziza</taxon>
    </lineage>
</organism>
<dbReference type="KEGG" id="mbe:MBM_04189"/>
<dbReference type="AlphaFoldDB" id="K1WJH7"/>
<dbReference type="EMBL" id="JH921435">
    <property type="protein sequence ID" value="EKD17820.1"/>
    <property type="molecule type" value="Genomic_DNA"/>
</dbReference>
<keyword evidence="2" id="KW-1185">Reference proteome</keyword>
<gene>
    <name evidence="1" type="ORF">MBM_04189</name>
</gene>